<dbReference type="PANTHER" id="PTHR30250:SF11">
    <property type="entry name" value="O-ANTIGEN TRANSPORTER-RELATED"/>
    <property type="match status" value="1"/>
</dbReference>
<dbReference type="Proteomes" id="UP000190037">
    <property type="component" value="Unassembled WGS sequence"/>
</dbReference>
<feature type="transmembrane region" description="Helical" evidence="7">
    <location>
        <begin position="370"/>
        <end position="390"/>
    </location>
</feature>
<proteinExistence type="predicted"/>
<keyword evidence="5 7" id="KW-0472">Membrane</keyword>
<dbReference type="InterPro" id="IPR050833">
    <property type="entry name" value="Poly_Biosynth_Transport"/>
</dbReference>
<evidence type="ECO:0000256" key="6">
    <source>
        <dbReference type="SAM" id="MobiDB-lite"/>
    </source>
</evidence>
<organism evidence="8 9">
    <name type="scientific">Embleya scabrispora</name>
    <dbReference type="NCBI Taxonomy" id="159449"/>
    <lineage>
        <taxon>Bacteria</taxon>
        <taxon>Bacillati</taxon>
        <taxon>Actinomycetota</taxon>
        <taxon>Actinomycetes</taxon>
        <taxon>Kitasatosporales</taxon>
        <taxon>Streptomycetaceae</taxon>
        <taxon>Embleya</taxon>
    </lineage>
</organism>
<evidence type="ECO:0000256" key="7">
    <source>
        <dbReference type="SAM" id="Phobius"/>
    </source>
</evidence>
<dbReference type="GO" id="GO:0005886">
    <property type="term" value="C:plasma membrane"/>
    <property type="evidence" value="ECO:0007669"/>
    <property type="project" value="UniProtKB-SubCell"/>
</dbReference>
<feature type="transmembrane region" description="Helical" evidence="7">
    <location>
        <begin position="54"/>
        <end position="77"/>
    </location>
</feature>
<evidence type="ECO:0000256" key="5">
    <source>
        <dbReference type="ARBA" id="ARBA00023136"/>
    </source>
</evidence>
<comment type="caution">
    <text evidence="8">The sequence shown here is derived from an EMBL/GenBank/DDBJ whole genome shotgun (WGS) entry which is preliminary data.</text>
</comment>
<feature type="region of interest" description="Disordered" evidence="6">
    <location>
        <begin position="214"/>
        <end position="254"/>
    </location>
</feature>
<keyword evidence="3 7" id="KW-0812">Transmembrane</keyword>
<reference evidence="8 9" key="1">
    <citation type="submission" date="2017-03" db="EMBL/GenBank/DDBJ databases">
        <title>Draft genome sequence of Streptomyces scabrisporus NF3, endophyte isolated from Amphipterygium adstringens.</title>
        <authorList>
            <person name="Vazquez M."/>
            <person name="Ceapa C.D."/>
            <person name="Rodriguez Luna D."/>
            <person name="Sanchez Esquivel S."/>
        </authorList>
    </citation>
    <scope>NUCLEOTIDE SEQUENCE [LARGE SCALE GENOMIC DNA]</scope>
    <source>
        <strain evidence="8 9">NF3</strain>
    </source>
</reference>
<feature type="transmembrane region" description="Helical" evidence="7">
    <location>
        <begin position="126"/>
        <end position="144"/>
    </location>
</feature>
<evidence type="ECO:0000256" key="4">
    <source>
        <dbReference type="ARBA" id="ARBA00022989"/>
    </source>
</evidence>
<feature type="transmembrane region" description="Helical" evidence="7">
    <location>
        <begin position="89"/>
        <end position="114"/>
    </location>
</feature>
<dbReference type="EMBL" id="MWQN01000001">
    <property type="protein sequence ID" value="OPC83616.1"/>
    <property type="molecule type" value="Genomic_DNA"/>
</dbReference>
<dbReference type="InterPro" id="IPR002797">
    <property type="entry name" value="Polysacc_synth"/>
</dbReference>
<feature type="transmembrane region" description="Helical" evidence="7">
    <location>
        <begin position="430"/>
        <end position="451"/>
    </location>
</feature>
<feature type="transmembrane region" description="Helical" evidence="7">
    <location>
        <begin position="21"/>
        <end position="42"/>
    </location>
</feature>
<feature type="transmembrane region" description="Helical" evidence="7">
    <location>
        <begin position="402"/>
        <end position="424"/>
    </location>
</feature>
<evidence type="ECO:0000313" key="8">
    <source>
        <dbReference type="EMBL" id="OPC83616.1"/>
    </source>
</evidence>
<keyword evidence="2" id="KW-1003">Cell membrane</keyword>
<evidence type="ECO:0000256" key="3">
    <source>
        <dbReference type="ARBA" id="ARBA00022692"/>
    </source>
</evidence>
<dbReference type="STRING" id="159449.B4N89_24135"/>
<evidence type="ECO:0000313" key="9">
    <source>
        <dbReference type="Proteomes" id="UP000190037"/>
    </source>
</evidence>
<feature type="transmembrane region" description="Helical" evidence="7">
    <location>
        <begin position="295"/>
        <end position="319"/>
    </location>
</feature>
<feature type="transmembrane region" description="Helical" evidence="7">
    <location>
        <begin position="340"/>
        <end position="358"/>
    </location>
</feature>
<name>A0A1T3P3E5_9ACTN</name>
<evidence type="ECO:0000256" key="2">
    <source>
        <dbReference type="ARBA" id="ARBA00022475"/>
    </source>
</evidence>
<gene>
    <name evidence="8" type="ORF">B4N89_24135</name>
</gene>
<comment type="subcellular location">
    <subcellularLocation>
        <location evidence="1">Cell membrane</location>
        <topology evidence="1">Multi-pass membrane protein</topology>
    </subcellularLocation>
</comment>
<keyword evidence="9" id="KW-1185">Reference proteome</keyword>
<dbReference type="OrthoDB" id="139907at2"/>
<accession>A0A1T3P3E5</accession>
<evidence type="ECO:0008006" key="10">
    <source>
        <dbReference type="Google" id="ProtNLM"/>
    </source>
</evidence>
<keyword evidence="4 7" id="KW-1133">Transmembrane helix</keyword>
<evidence type="ECO:0000256" key="1">
    <source>
        <dbReference type="ARBA" id="ARBA00004651"/>
    </source>
</evidence>
<dbReference type="AlphaFoldDB" id="A0A1T3P3E5"/>
<dbReference type="PANTHER" id="PTHR30250">
    <property type="entry name" value="PST FAMILY PREDICTED COLANIC ACID TRANSPORTER"/>
    <property type="match status" value="1"/>
</dbReference>
<dbReference type="Pfam" id="PF01943">
    <property type="entry name" value="Polysacc_synt"/>
    <property type="match status" value="1"/>
</dbReference>
<dbReference type="RefSeq" id="WP_078977899.1">
    <property type="nucleotide sequence ID" value="NZ_MWQN01000001.1"/>
</dbReference>
<sequence length="460" mass="47479">MIQAGLRRSARPRVDPLLRNGHVLTVGSLLTSALGAGYWALATRWYGDATVGRTYAAVSAMMLLSGLGQLGLANVLVRFLPQPGADRRGLIRAAYAAAFGATLVAVLGFLALIPLCAPGLGFLREPAAGCCFAATTVAYALFALQDGALTGLRRPGLVVGKNSGFAIAKLVLVAVLAALLPTLGILMSWTLALVSTLLVVDTRLFARLPPAREPARTAGVTPGLDPRVTSGPAAGDHRHPPTRHPTPHPGPRFRPGPGLVRYAGADYLGTLCWLAATTVPPIIVLERVGARESAYFSLAWVVANTLYLVGLNMGASLLVEAAAGTAGLAAGCRRVLRHTGALLLLAIGALVLGAPLVLRVFGPGYARNGAGLLQLLALSALPHLVVATAISACRVLRRMRVVVAIQAGLAATVLTLTVVLLPVLGLLGAGIAWLGAQTATALVLLAARRIWLPTVSGRPA</sequence>
<protein>
    <recommendedName>
        <fullName evidence="10">Polysaccharide biosynthesis protein C-terminal domain-containing protein</fullName>
    </recommendedName>
</protein>